<dbReference type="STRING" id="225324.SAMN02745126_03252"/>
<dbReference type="OrthoDB" id="9811471at2"/>
<dbReference type="PANTHER" id="PTHR11895">
    <property type="entry name" value="TRANSAMIDASE"/>
    <property type="match status" value="1"/>
</dbReference>
<name>A0A1T4QID0_9HYPH</name>
<dbReference type="PANTHER" id="PTHR11895:SF176">
    <property type="entry name" value="AMIDASE AMID-RELATED"/>
    <property type="match status" value="1"/>
</dbReference>
<evidence type="ECO:0000313" key="4">
    <source>
        <dbReference type="EMBL" id="SKA03550.1"/>
    </source>
</evidence>
<dbReference type="GO" id="GO:0016740">
    <property type="term" value="F:transferase activity"/>
    <property type="evidence" value="ECO:0007669"/>
    <property type="project" value="UniProtKB-KW"/>
</dbReference>
<keyword evidence="4" id="KW-0808">Transferase</keyword>
<organism evidence="4 5">
    <name type="scientific">Enhydrobacter aerosaccus</name>
    <dbReference type="NCBI Taxonomy" id="225324"/>
    <lineage>
        <taxon>Bacteria</taxon>
        <taxon>Pseudomonadati</taxon>
        <taxon>Pseudomonadota</taxon>
        <taxon>Alphaproteobacteria</taxon>
        <taxon>Hyphomicrobiales</taxon>
        <taxon>Enhydrobacter</taxon>
    </lineage>
</organism>
<keyword evidence="5" id="KW-1185">Reference proteome</keyword>
<dbReference type="PROSITE" id="PS00571">
    <property type="entry name" value="AMIDASES"/>
    <property type="match status" value="1"/>
</dbReference>
<dbReference type="AlphaFoldDB" id="A0A1T4QID0"/>
<dbReference type="Pfam" id="PF01425">
    <property type="entry name" value="Amidase"/>
    <property type="match status" value="1"/>
</dbReference>
<proteinExistence type="predicted"/>
<dbReference type="Proteomes" id="UP000190092">
    <property type="component" value="Unassembled WGS sequence"/>
</dbReference>
<comment type="function">
    <text evidence="1">Hydrolyzes indole-3-acetamide (IAM) into indole-3-acetic acid (IAA).</text>
</comment>
<dbReference type="RefSeq" id="WP_085934947.1">
    <property type="nucleotide sequence ID" value="NZ_FUWJ01000003.1"/>
</dbReference>
<reference evidence="5" key="1">
    <citation type="submission" date="2017-02" db="EMBL/GenBank/DDBJ databases">
        <authorList>
            <person name="Varghese N."/>
            <person name="Submissions S."/>
        </authorList>
    </citation>
    <scope>NUCLEOTIDE SEQUENCE [LARGE SCALE GENOMIC DNA]</scope>
    <source>
        <strain evidence="5">ATCC 27094</strain>
    </source>
</reference>
<dbReference type="InterPro" id="IPR020556">
    <property type="entry name" value="Amidase_CS"/>
</dbReference>
<evidence type="ECO:0000256" key="1">
    <source>
        <dbReference type="ARBA" id="ARBA00003871"/>
    </source>
</evidence>
<sequence length="465" mass="49922">MTDLTTLGIAEAGRLMARGEITSVALTEAFLKRIEAVDSKVHSYITVTADVARLAAQQADMEMRGGFWRGPLHGIPVALKDIYETAGIRTTGHSHLKADYVPSIDAETVRRLKAGGAVLLGKLGTHEFANGAMTADQPFPAVLNPWTLKHQPGGSSSGSGAAVAAALCMGAMGSDTGGSIRNPAGYCGVAGIKPTYGLVSRCGIFPLAFSLDTAGPMAWTVEDCALMLDVLAGHDPNDQASAKVAKVDYGAAAQRPIKGMRIALARSWYERDDASITPETKKGIDEAVRVFKDLGAIVEDVVFPDLWGYHVCGRIIISVEAHAIHRRDIIERPEKFGYTTRRRFQIGAFFSAEQYLSALRLRRQLHQETRAAMRGYDLVMMASQWGPPEPADEAPAIFHFLSKPSLTMPFNVTGQPALALCCGYGSDGLPLSIQLGGRAFDEASVFAAGAAYERATGWRSRRPAL</sequence>
<gene>
    <name evidence="4" type="ORF">SAMN02745126_03252</name>
</gene>
<evidence type="ECO:0000259" key="3">
    <source>
        <dbReference type="Pfam" id="PF01425"/>
    </source>
</evidence>
<evidence type="ECO:0000256" key="2">
    <source>
        <dbReference type="ARBA" id="ARBA00021874"/>
    </source>
</evidence>
<evidence type="ECO:0000313" key="5">
    <source>
        <dbReference type="Proteomes" id="UP000190092"/>
    </source>
</evidence>
<dbReference type="InterPro" id="IPR023631">
    <property type="entry name" value="Amidase_dom"/>
</dbReference>
<protein>
    <recommendedName>
        <fullName evidence="2">Indoleacetamide hydrolase</fullName>
    </recommendedName>
</protein>
<feature type="domain" description="Amidase" evidence="3">
    <location>
        <begin position="26"/>
        <end position="445"/>
    </location>
</feature>
<accession>A0A1T4QID0</accession>
<dbReference type="SUPFAM" id="SSF75304">
    <property type="entry name" value="Amidase signature (AS) enzymes"/>
    <property type="match status" value="1"/>
</dbReference>
<dbReference type="InterPro" id="IPR036928">
    <property type="entry name" value="AS_sf"/>
</dbReference>
<dbReference type="EMBL" id="FUWJ01000003">
    <property type="protein sequence ID" value="SKA03550.1"/>
    <property type="molecule type" value="Genomic_DNA"/>
</dbReference>
<dbReference type="InterPro" id="IPR000120">
    <property type="entry name" value="Amidase"/>
</dbReference>
<dbReference type="Gene3D" id="3.90.1300.10">
    <property type="entry name" value="Amidase signature (AS) domain"/>
    <property type="match status" value="1"/>
</dbReference>